<feature type="domain" description="PRD" evidence="8">
    <location>
        <begin position="296"/>
        <end position="403"/>
    </location>
</feature>
<keyword evidence="1" id="KW-0808">Transferase</keyword>
<organism evidence="9 10">
    <name type="scientific">Enterococcus hermanniensis</name>
    <dbReference type="NCBI Taxonomy" id="249189"/>
    <lineage>
        <taxon>Bacteria</taxon>
        <taxon>Bacillati</taxon>
        <taxon>Bacillota</taxon>
        <taxon>Bacilli</taxon>
        <taxon>Lactobacillales</taxon>
        <taxon>Enterococcaceae</taxon>
        <taxon>Enterococcus</taxon>
    </lineage>
</organism>
<dbReference type="Gene3D" id="3.40.50.2300">
    <property type="match status" value="1"/>
</dbReference>
<keyword evidence="4" id="KW-0238">DNA-binding</keyword>
<evidence type="ECO:0000256" key="4">
    <source>
        <dbReference type="ARBA" id="ARBA00023125"/>
    </source>
</evidence>
<dbReference type="RefSeq" id="WP_071857971.1">
    <property type="nucleotide sequence ID" value="NZ_JBHSHK010000022.1"/>
</dbReference>
<sequence length="495" mass="57686">MGAKKDREQRLLLLLTKRHDYVTSEELAEHLETSQKTIYRLIKKINETSGGGLIQSEKGRGYKLNYEKYIGQTTIQPSQRSQYSPQERRNRVMEELLLSSPQTKNVYNLFEEYYVGESVIFSDEQLIAEHLQQYDLKLERKQRTLAILGKEANIRRAIADLIQMHNIIEIDELKNNAELNFNHFDVLFILDQIKLIEKELEMTIPYPYNINIFSHLYILIRRLRKVQHLSNNELSPLSEKEQERLEQDQALYQVAKAAIANVENYLHNRLPEAEVYYLYQYLTSSRMQGSLSKVTKFSTRVVELTNKYLAGMSERLNISIKGDSIFLDLGNHIKPMINRLEHGIHVKNSLLDQIKMTYEMIFLYVTEVSAEISQEFSLPKINEDENGFITLYFARIIETNQLPIRTVIMCTTGVGTSELLRVKIEKKFPELEIVDVIATRDAQRFTEKYPGIDLILTTINVSDTISVPSLLVSAMFTRDDQNRLQKKIEAIYDER</sequence>
<dbReference type="InterPro" id="IPR036390">
    <property type="entry name" value="WH_DNA-bd_sf"/>
</dbReference>
<dbReference type="SUPFAM" id="SSF46785">
    <property type="entry name" value="Winged helix' DNA-binding domain"/>
    <property type="match status" value="1"/>
</dbReference>
<evidence type="ECO:0000256" key="6">
    <source>
        <dbReference type="ARBA" id="ARBA00023163"/>
    </source>
</evidence>
<dbReference type="InterPro" id="IPR013011">
    <property type="entry name" value="PTS_EIIB_2"/>
</dbReference>
<dbReference type="Pfam" id="PF08279">
    <property type="entry name" value="HTH_11"/>
    <property type="match status" value="1"/>
</dbReference>
<dbReference type="PROSITE" id="PS51099">
    <property type="entry name" value="PTS_EIIB_TYPE_2"/>
    <property type="match status" value="1"/>
</dbReference>
<dbReference type="GO" id="GO:0000160">
    <property type="term" value="P:phosphorelay signal transduction system"/>
    <property type="evidence" value="ECO:0007669"/>
    <property type="project" value="InterPro"/>
</dbReference>
<name>A0A1L8TM29_9ENTE</name>
<feature type="domain" description="PTS EIIB type-2" evidence="7">
    <location>
        <begin position="404"/>
        <end position="495"/>
    </location>
</feature>
<keyword evidence="2" id="KW-0677">Repeat</keyword>
<proteinExistence type="predicted"/>
<evidence type="ECO:0000259" key="7">
    <source>
        <dbReference type="PROSITE" id="PS51099"/>
    </source>
</evidence>
<dbReference type="SMART" id="SM00862">
    <property type="entry name" value="Trans_reg_C"/>
    <property type="match status" value="1"/>
</dbReference>
<dbReference type="Pfam" id="PF05043">
    <property type="entry name" value="Mga"/>
    <property type="match status" value="1"/>
</dbReference>
<keyword evidence="6" id="KW-0804">Transcription</keyword>
<dbReference type="GO" id="GO:0009401">
    <property type="term" value="P:phosphoenolpyruvate-dependent sugar phosphotransferase system"/>
    <property type="evidence" value="ECO:0007669"/>
    <property type="project" value="InterPro"/>
</dbReference>
<dbReference type="SUPFAM" id="SSF63520">
    <property type="entry name" value="PTS-regulatory domain, PRD"/>
    <property type="match status" value="2"/>
</dbReference>
<dbReference type="PROSITE" id="PS51372">
    <property type="entry name" value="PRD_2"/>
    <property type="match status" value="2"/>
</dbReference>
<accession>A0A1L8TM29</accession>
<evidence type="ECO:0000313" key="9">
    <source>
        <dbReference type="EMBL" id="OJG45395.1"/>
    </source>
</evidence>
<evidence type="ECO:0000256" key="1">
    <source>
        <dbReference type="ARBA" id="ARBA00022679"/>
    </source>
</evidence>
<dbReference type="PANTHER" id="PTHR30185:SF18">
    <property type="entry name" value="TRANSCRIPTIONAL REGULATOR MTLR"/>
    <property type="match status" value="1"/>
</dbReference>
<evidence type="ECO:0000256" key="5">
    <source>
        <dbReference type="ARBA" id="ARBA00023159"/>
    </source>
</evidence>
<dbReference type="InterPro" id="IPR001867">
    <property type="entry name" value="OmpR/PhoB-type_DNA-bd"/>
</dbReference>
<dbReference type="InterPro" id="IPR011608">
    <property type="entry name" value="PRD"/>
</dbReference>
<feature type="domain" description="PRD" evidence="8">
    <location>
        <begin position="180"/>
        <end position="292"/>
    </location>
</feature>
<keyword evidence="3" id="KW-0805">Transcription regulation</keyword>
<dbReference type="InterPro" id="IPR036388">
    <property type="entry name" value="WH-like_DNA-bd_sf"/>
</dbReference>
<comment type="caution">
    <text evidence="9">The sequence shown here is derived from an EMBL/GenBank/DDBJ whole genome shotgun (WGS) entry which is preliminary data.</text>
</comment>
<evidence type="ECO:0000256" key="2">
    <source>
        <dbReference type="ARBA" id="ARBA00022737"/>
    </source>
</evidence>
<dbReference type="Pfam" id="PF00874">
    <property type="entry name" value="PRD"/>
    <property type="match status" value="2"/>
</dbReference>
<dbReference type="InterPro" id="IPR050661">
    <property type="entry name" value="BglG_antiterminators"/>
</dbReference>
<dbReference type="InterPro" id="IPR036634">
    <property type="entry name" value="PRD_sf"/>
</dbReference>
<dbReference type="InterPro" id="IPR036095">
    <property type="entry name" value="PTS_EIIB-like_sf"/>
</dbReference>
<dbReference type="InterPro" id="IPR013196">
    <property type="entry name" value="HTH_11"/>
</dbReference>
<evidence type="ECO:0000313" key="10">
    <source>
        <dbReference type="Proteomes" id="UP000182077"/>
    </source>
</evidence>
<dbReference type="PANTHER" id="PTHR30185">
    <property type="entry name" value="CRYPTIC BETA-GLUCOSIDE BGL OPERON ANTITERMINATOR"/>
    <property type="match status" value="1"/>
</dbReference>
<reference evidence="9 10" key="1">
    <citation type="submission" date="2014-12" db="EMBL/GenBank/DDBJ databases">
        <title>Draft genome sequences of 29 type strains of Enterococci.</title>
        <authorList>
            <person name="Zhong Z."/>
            <person name="Sun Z."/>
            <person name="Liu W."/>
            <person name="Zhang W."/>
            <person name="Zhang H."/>
        </authorList>
    </citation>
    <scope>NUCLEOTIDE SEQUENCE [LARGE SCALE GENOMIC DNA]</scope>
    <source>
        <strain evidence="9 10">DSM 17122</strain>
    </source>
</reference>
<dbReference type="STRING" id="249189.RV04_GL002111"/>
<dbReference type="CDD" id="cd05568">
    <property type="entry name" value="PTS_IIB_bgl_like"/>
    <property type="match status" value="1"/>
</dbReference>
<keyword evidence="5" id="KW-0010">Activator</keyword>
<keyword evidence="10" id="KW-1185">Reference proteome</keyword>
<protein>
    <submittedName>
        <fullName evidence="9">Excisionase family DNA binding domain-containing protein</fullName>
    </submittedName>
</protein>
<dbReference type="GO" id="GO:0003677">
    <property type="term" value="F:DNA binding"/>
    <property type="evidence" value="ECO:0007669"/>
    <property type="project" value="UniProtKB-KW"/>
</dbReference>
<dbReference type="GO" id="GO:0008982">
    <property type="term" value="F:protein-N(PI)-phosphohistidine-sugar phosphotransferase activity"/>
    <property type="evidence" value="ECO:0007669"/>
    <property type="project" value="InterPro"/>
</dbReference>
<evidence type="ECO:0000256" key="3">
    <source>
        <dbReference type="ARBA" id="ARBA00023015"/>
    </source>
</evidence>
<dbReference type="Proteomes" id="UP000182077">
    <property type="component" value="Unassembled WGS sequence"/>
</dbReference>
<dbReference type="OrthoDB" id="3239954at2"/>
<dbReference type="GO" id="GO:0006355">
    <property type="term" value="P:regulation of DNA-templated transcription"/>
    <property type="evidence" value="ECO:0007669"/>
    <property type="project" value="InterPro"/>
</dbReference>
<dbReference type="AlphaFoldDB" id="A0A1L8TM29"/>
<dbReference type="EMBL" id="JXKQ01000006">
    <property type="protein sequence ID" value="OJG45395.1"/>
    <property type="molecule type" value="Genomic_DNA"/>
</dbReference>
<dbReference type="Gene3D" id="1.10.10.10">
    <property type="entry name" value="Winged helix-like DNA-binding domain superfamily/Winged helix DNA-binding domain"/>
    <property type="match status" value="1"/>
</dbReference>
<dbReference type="InterPro" id="IPR007737">
    <property type="entry name" value="Mga_HTH"/>
</dbReference>
<evidence type="ECO:0000259" key="8">
    <source>
        <dbReference type="PROSITE" id="PS51372"/>
    </source>
</evidence>
<dbReference type="Gene3D" id="1.10.1790.10">
    <property type="entry name" value="PRD domain"/>
    <property type="match status" value="2"/>
</dbReference>
<gene>
    <name evidence="9" type="ORF">RV04_GL002111</name>
</gene>
<dbReference type="SUPFAM" id="SSF52794">
    <property type="entry name" value="PTS system IIB component-like"/>
    <property type="match status" value="1"/>
</dbReference>